<dbReference type="Proteomes" id="UP001141552">
    <property type="component" value="Unassembled WGS sequence"/>
</dbReference>
<evidence type="ECO:0000313" key="2">
    <source>
        <dbReference type="Proteomes" id="UP001141552"/>
    </source>
</evidence>
<proteinExistence type="predicted"/>
<protein>
    <submittedName>
        <fullName evidence="1">Uncharacterized protein</fullName>
    </submittedName>
</protein>
<gene>
    <name evidence="1" type="ORF">Tsubulata_043495</name>
</gene>
<evidence type="ECO:0000313" key="1">
    <source>
        <dbReference type="EMBL" id="KAJ4843490.1"/>
    </source>
</evidence>
<name>A0A9Q0G4X6_9ROSI</name>
<accession>A0A9Q0G4X6</accession>
<sequence>MKRGDWYRTKDLVLKGTDWIVNEEIWSTWTWWCWFPFRPQMVIHAESL</sequence>
<dbReference type="AlphaFoldDB" id="A0A9Q0G4X6"/>
<reference evidence="1" key="1">
    <citation type="submission" date="2022-02" db="EMBL/GenBank/DDBJ databases">
        <authorList>
            <person name="Henning P.M."/>
            <person name="McCubbin A.G."/>
            <person name="Shore J.S."/>
        </authorList>
    </citation>
    <scope>NUCLEOTIDE SEQUENCE</scope>
    <source>
        <strain evidence="1">F60SS</strain>
        <tissue evidence="1">Leaves</tissue>
    </source>
</reference>
<reference evidence="1" key="2">
    <citation type="journal article" date="2023" name="Plants (Basel)">
        <title>Annotation of the Turnera subulata (Passifloraceae) Draft Genome Reveals the S-Locus Evolved after the Divergence of Turneroideae from Passifloroideae in a Stepwise Manner.</title>
        <authorList>
            <person name="Henning P.M."/>
            <person name="Roalson E.H."/>
            <person name="Mir W."/>
            <person name="McCubbin A.G."/>
            <person name="Shore J.S."/>
        </authorList>
    </citation>
    <scope>NUCLEOTIDE SEQUENCE</scope>
    <source>
        <strain evidence="1">F60SS</strain>
    </source>
</reference>
<dbReference type="EMBL" id="JAKUCV010002221">
    <property type="protein sequence ID" value="KAJ4843490.1"/>
    <property type="molecule type" value="Genomic_DNA"/>
</dbReference>
<comment type="caution">
    <text evidence="1">The sequence shown here is derived from an EMBL/GenBank/DDBJ whole genome shotgun (WGS) entry which is preliminary data.</text>
</comment>
<organism evidence="1 2">
    <name type="scientific">Turnera subulata</name>
    <dbReference type="NCBI Taxonomy" id="218843"/>
    <lineage>
        <taxon>Eukaryota</taxon>
        <taxon>Viridiplantae</taxon>
        <taxon>Streptophyta</taxon>
        <taxon>Embryophyta</taxon>
        <taxon>Tracheophyta</taxon>
        <taxon>Spermatophyta</taxon>
        <taxon>Magnoliopsida</taxon>
        <taxon>eudicotyledons</taxon>
        <taxon>Gunneridae</taxon>
        <taxon>Pentapetalae</taxon>
        <taxon>rosids</taxon>
        <taxon>fabids</taxon>
        <taxon>Malpighiales</taxon>
        <taxon>Passifloraceae</taxon>
        <taxon>Turnera</taxon>
    </lineage>
</organism>
<dbReference type="OrthoDB" id="42889at2759"/>
<keyword evidence="2" id="KW-1185">Reference proteome</keyword>